<dbReference type="Proteomes" id="UP000265520">
    <property type="component" value="Unassembled WGS sequence"/>
</dbReference>
<dbReference type="EMBL" id="LXQA010032001">
    <property type="protein sequence ID" value="MCH96298.1"/>
    <property type="molecule type" value="Genomic_DNA"/>
</dbReference>
<evidence type="ECO:0000256" key="1">
    <source>
        <dbReference type="SAM" id="Phobius"/>
    </source>
</evidence>
<dbReference type="InterPro" id="IPR026960">
    <property type="entry name" value="RVT-Znf"/>
</dbReference>
<keyword evidence="1" id="KW-0812">Transmembrane</keyword>
<accession>A0A392NB66</accession>
<reference evidence="3 4" key="1">
    <citation type="journal article" date="2018" name="Front. Plant Sci.">
        <title>Red Clover (Trifolium pratense) and Zigzag Clover (T. medium) - A Picture of Genomic Similarities and Differences.</title>
        <authorList>
            <person name="Dluhosova J."/>
            <person name="Istvanek J."/>
            <person name="Nedelnik J."/>
            <person name="Repkova J."/>
        </authorList>
    </citation>
    <scope>NUCLEOTIDE SEQUENCE [LARGE SCALE GENOMIC DNA]</scope>
    <source>
        <strain evidence="4">cv. 10/8</strain>
        <tissue evidence="3">Leaf</tissue>
    </source>
</reference>
<sequence>MGNSDGNVWRWEFQWRRNCFVWEEPMMMEFMELLNQFVPSVCRDKWLWRVNRDQGFTVNECYVLLQQKYGVLSVLDPVAEFAFTNLWKCGAPSKVCAFSWQLLLDRIQTKDNLFKRGILQYQQTNCALCELAVESSVHLFLHCDCSSKVWYDIMRWLGLVVIIPSNLASSFGLLVGCGKNKRSRECLALIWNSLLWTIWKVRNDFVFNNKEVVIEEMVDQVKTQSWKWFIGRKTNSPCLLYEWKWSPFDCFQR</sequence>
<gene>
    <name evidence="3" type="ORF">A2U01_0017282</name>
</gene>
<dbReference type="AlphaFoldDB" id="A0A392NB66"/>
<proteinExistence type="predicted"/>
<keyword evidence="1" id="KW-0472">Membrane</keyword>
<keyword evidence="1" id="KW-1133">Transmembrane helix</keyword>
<protein>
    <submittedName>
        <fullName evidence="3">F-box family protein</fullName>
    </submittedName>
</protein>
<evidence type="ECO:0000313" key="4">
    <source>
        <dbReference type="Proteomes" id="UP000265520"/>
    </source>
</evidence>
<name>A0A392NB66_9FABA</name>
<keyword evidence="4" id="KW-1185">Reference proteome</keyword>
<evidence type="ECO:0000259" key="2">
    <source>
        <dbReference type="Pfam" id="PF13966"/>
    </source>
</evidence>
<evidence type="ECO:0000313" key="3">
    <source>
        <dbReference type="EMBL" id="MCH96298.1"/>
    </source>
</evidence>
<organism evidence="3 4">
    <name type="scientific">Trifolium medium</name>
    <dbReference type="NCBI Taxonomy" id="97028"/>
    <lineage>
        <taxon>Eukaryota</taxon>
        <taxon>Viridiplantae</taxon>
        <taxon>Streptophyta</taxon>
        <taxon>Embryophyta</taxon>
        <taxon>Tracheophyta</taxon>
        <taxon>Spermatophyta</taxon>
        <taxon>Magnoliopsida</taxon>
        <taxon>eudicotyledons</taxon>
        <taxon>Gunneridae</taxon>
        <taxon>Pentapetalae</taxon>
        <taxon>rosids</taxon>
        <taxon>fabids</taxon>
        <taxon>Fabales</taxon>
        <taxon>Fabaceae</taxon>
        <taxon>Papilionoideae</taxon>
        <taxon>50 kb inversion clade</taxon>
        <taxon>NPAAA clade</taxon>
        <taxon>Hologalegina</taxon>
        <taxon>IRL clade</taxon>
        <taxon>Trifolieae</taxon>
        <taxon>Trifolium</taxon>
    </lineage>
</organism>
<feature type="domain" description="Reverse transcriptase zinc-binding" evidence="2">
    <location>
        <begin position="56"/>
        <end position="150"/>
    </location>
</feature>
<dbReference type="Pfam" id="PF13966">
    <property type="entry name" value="zf-RVT"/>
    <property type="match status" value="1"/>
</dbReference>
<comment type="caution">
    <text evidence="3">The sequence shown here is derived from an EMBL/GenBank/DDBJ whole genome shotgun (WGS) entry which is preliminary data.</text>
</comment>
<feature type="transmembrane region" description="Helical" evidence="1">
    <location>
        <begin position="153"/>
        <end position="175"/>
    </location>
</feature>